<dbReference type="InterPro" id="IPR025667">
    <property type="entry name" value="SprB_repeat"/>
</dbReference>
<dbReference type="Pfam" id="PF13585">
    <property type="entry name" value="CHU_C"/>
    <property type="match status" value="1"/>
</dbReference>
<protein>
    <recommendedName>
        <fullName evidence="1">Ig-like domain-containing protein</fullName>
    </recommendedName>
</protein>
<evidence type="ECO:0000259" key="1">
    <source>
        <dbReference type="PROSITE" id="PS50835"/>
    </source>
</evidence>
<dbReference type="Pfam" id="PF13573">
    <property type="entry name" value="SprB"/>
    <property type="match status" value="1"/>
</dbReference>
<feature type="domain" description="Ig-like" evidence="1">
    <location>
        <begin position="1327"/>
        <end position="1436"/>
    </location>
</feature>
<dbReference type="Gene3D" id="2.60.40.10">
    <property type="entry name" value="Immunoglobulins"/>
    <property type="match status" value="3"/>
</dbReference>
<name>A0A2D0MZC6_FLAN2</name>
<dbReference type="PROSITE" id="PS50835">
    <property type="entry name" value="IG_LIKE"/>
    <property type="match status" value="1"/>
</dbReference>
<sequence>MVNEIFRDTSFEAICFGDTLAWNGLMLDSTGIYVDTLASNAGCDSIVVLDLMVNEIFRDTSFEAICLGDTLAWNGFMLDSTGIYVDTLASNAGCDSIVVLDLMVNEIFRDTSFEAICLGDTLAWNGFMLDSTGIYVDTLASTAGCDSIVVLDLMVNEIFRDTSFEAICLGDTLAWNGFMLDSTGIYVDTLASTAGCDSIVVLDLMVNEIFRDTSFEAICFGDTLAWNGFMLDSTGIYVDTLASAGGCDSIIILDLMVNEIFRDTSFEAICLGDTLAWNGFMLDSTGVYVDTLASTAGCDSIVVLDLMVNEIFRDTSFEAICLGDTLAWNGFMLDSTGIYVDTLASTAGCDSIVVLDLMVNEIFRDTSFEAICLGDTLTWNGLMLDSTGIYIDTLASTAGCDSIVVLDLMVNEIFHDTSFEAICLGDTLAWNGFMLDSTGIYVDTLASAGGCDSIIILDLMVNEIFRDTSFEAICLGDTLAWNGFMLDSTGIYIDTLASTAGCDSIVVLDLMVNEIFRDTSFEAICLGDTLAWNGFMLDSTGIYVDTLASTAGCDSIVVLDLMVNEIFRDTSFEAICLGDTLAWNGFMLDSTGIYVDTLASTTGCDSIVVLDLMVNEIFRDTSFEAICLGDTLAWNGLMLDSTGIYVDTLASAGGCDSIIILDLMVNEIFRDTSFEAICLGDTLAWNGFMLDSTGIYIDTLATASGCDSIIVLDLMVNDVLRDSSFAQICSGDTFDWNGTLLDTTGIYTDTLATASGCDSIILLDLMVNDVLRDSSFAQICTGETFDWNGTLLDTTGIYTDTLATASGCDSIIVLDLMVNDVLRDSSFAQICSGDTFDWNGVLLDTTGIYTDTLATASGCDSIIVLDLMVNDVLRDSSFAQICSGDTFDWNGVLLDTTGIYTDTLATASGCDSIIVLDLMVNDVLRDSSFAQICSGDTFDWNGTLLDTTGIYTDTLATASGCDSIIVLDLAVNDVLRDSTTASICPGDSIAWNGNFYDMAGIYTDTLSTASGCDSILVLDLGISTNCIDSTLLSICAGDSIVWNGMVYDSAGIYTDTLMAANGQDSIVTLTLDILPTFMDTTFAAICEGELFNWNNTTFDSTGIYVDTLSAMNGCDSILVLDLQVADGFTDTTLARICVGETYTWNGNLYDSTGIYTDSLQTTSGCDSILILDLAVLDAYRDTTSAMICIGDSIEWNGQFYDTFGMYTDTLVSQGGCDSIIVLNLGEIPVAMDTTQAVICAGNSFDWNNMTFQDAGMYTDTLQAAGGCDSIILFLDLQVIDYPLVDAGADQLLDCNTNVVTIGSSVPGPNETYLWAGPGINATNASEPVITVDQAGMYVLSATNQAGCTASDTVMVEIDVFEPALSAGPDQSLTCTVSTVTLTATTDLPNAQYRWTGPGINAGNQNLESLQVDQAGVYTVFVTDPITGCSSDPVELTVISDMNEPVLDLDKSNNLDCNNSSLTLDASSSPNLSGMILEWTDSNGNPISSDMTLTITEPGTYIFTATNPNNGCSASETMTIQDRKNYPVAAAGVPQILDCGNEMVQLNANGSSTGPNLSYAWDTPTGGIVGNADQFEISADAPGWYFVQVTDDVNGCTNRDSVLVEANFDAPIADVDDQVILDCFDDLILLDGTRSSAGPGINYRWEAISGQILSGRNNPSAVTDSPGTYVLNVINIESKCIDRDTIVVIPPNPPTGATVETSVVCFGENNGTISVSNITGGTPPYLVAVGNEVFTTQFEYENLAPGTYPVRIQDAFGCEWTTVVVLEEQPPIEVDLGPDLSIKLGETIQLNTDVNIPFSEIDTIMWDPADSLSCTNCLDPIAGPYETTSFQVTVVDTFGCRGTDDVAIAVDLRPDIYVPNGFSPNGDGTNDRFVIYAGPGIRRIKELKIFDRWGELVFEIYDFLPNEVNFGWDGWFRGKPMNAAVFAWFTIAETIDGREIVLKGDLTLVR</sequence>
<dbReference type="EMBL" id="PDUD01000059">
    <property type="protein sequence ID" value="PHN01249.1"/>
    <property type="molecule type" value="Genomic_DNA"/>
</dbReference>
<accession>A0A2D0MZC6</accession>
<dbReference type="SUPFAM" id="SSF49299">
    <property type="entry name" value="PKD domain"/>
    <property type="match status" value="1"/>
</dbReference>
<keyword evidence="3" id="KW-1185">Reference proteome</keyword>
<evidence type="ECO:0000313" key="2">
    <source>
        <dbReference type="EMBL" id="PHN01249.1"/>
    </source>
</evidence>
<reference evidence="2 3" key="1">
    <citation type="submission" date="2017-10" db="EMBL/GenBank/DDBJ databases">
        <title>The draft genome sequence of Lewinella nigricans NBRC 102662.</title>
        <authorList>
            <person name="Wang K."/>
        </authorList>
    </citation>
    <scope>NUCLEOTIDE SEQUENCE [LARGE SCALE GENOMIC DNA]</scope>
    <source>
        <strain evidence="2 3">NBRC 102662</strain>
    </source>
</reference>
<organism evidence="2 3">
    <name type="scientific">Flavilitoribacter nigricans (strain ATCC 23147 / DSM 23189 / NBRC 102662 / NCIMB 1420 / SS-2)</name>
    <name type="common">Lewinella nigricans</name>
    <dbReference type="NCBI Taxonomy" id="1122177"/>
    <lineage>
        <taxon>Bacteria</taxon>
        <taxon>Pseudomonadati</taxon>
        <taxon>Bacteroidota</taxon>
        <taxon>Saprospiria</taxon>
        <taxon>Saprospirales</taxon>
        <taxon>Lewinellaceae</taxon>
        <taxon>Flavilitoribacter</taxon>
    </lineage>
</organism>
<proteinExistence type="predicted"/>
<dbReference type="InterPro" id="IPR007110">
    <property type="entry name" value="Ig-like_dom"/>
</dbReference>
<gene>
    <name evidence="2" type="ORF">CRP01_38240</name>
</gene>
<dbReference type="Proteomes" id="UP000223913">
    <property type="component" value="Unassembled WGS sequence"/>
</dbReference>
<dbReference type="InterPro" id="IPR035986">
    <property type="entry name" value="PKD_dom_sf"/>
</dbReference>
<comment type="caution">
    <text evidence="2">The sequence shown here is derived from an EMBL/GenBank/DDBJ whole genome shotgun (WGS) entry which is preliminary data.</text>
</comment>
<dbReference type="InterPro" id="IPR026341">
    <property type="entry name" value="T9SS_type_B"/>
</dbReference>
<evidence type="ECO:0000313" key="3">
    <source>
        <dbReference type="Proteomes" id="UP000223913"/>
    </source>
</evidence>
<dbReference type="NCBIfam" id="TIGR04131">
    <property type="entry name" value="Bac_Flav_CTERM"/>
    <property type="match status" value="1"/>
</dbReference>
<dbReference type="InterPro" id="IPR013783">
    <property type="entry name" value="Ig-like_fold"/>
</dbReference>